<dbReference type="Gene3D" id="3.40.50.10810">
    <property type="entry name" value="Tandem AAA-ATPase domain"/>
    <property type="match status" value="1"/>
</dbReference>
<dbReference type="RefSeq" id="WP_154420672.1">
    <property type="nucleotide sequence ID" value="NZ_VUNS01000038.1"/>
</dbReference>
<name>A0A844G9D9_9BACT</name>
<dbReference type="SUPFAM" id="SSF52540">
    <property type="entry name" value="P-loop containing nucleoside triphosphate hydrolases"/>
    <property type="match status" value="2"/>
</dbReference>
<protein>
    <submittedName>
        <fullName evidence="4">DEAD/DEAH box helicase</fullName>
    </submittedName>
</protein>
<dbReference type="CDD" id="cd18793">
    <property type="entry name" value="SF2_C_SNF"/>
    <property type="match status" value="1"/>
</dbReference>
<dbReference type="PROSITE" id="PS51194">
    <property type="entry name" value="HELICASE_CTER"/>
    <property type="match status" value="1"/>
</dbReference>
<dbReference type="SMART" id="SM00490">
    <property type="entry name" value="HELICc"/>
    <property type="match status" value="1"/>
</dbReference>
<sequence length="882" mass="97653">MSIRITVSPGGVLRAAGDAALEQAFASGSGAGLLALLKGDAPPDAEPPVHFFRRVGREFAARLCRVPESDPETMFRSARPDAELLAAELFDRPSMTGGEYLTLDLLTRLHEELEAAMRAEIARSGLNVPDYLRTLSPAWSSVGKLSFHLAENKKNEDGRHPFAFLATFIHRLSENDQPRHLPLAAALKTFSGDRAALLALLRPIREAAEKSGFVARLLADGSIYRPCVWTPDEAHAFVQAIPVFEEANILVRFANLWKKRPPKLQAKVSLEVGRKPSRLNSELLLRFTVEAVIGNEKLTPDELEELLHSGGGLVRIKGEWVDADPENVQKLLKQWGALPREALTLAEGVRLLAKAAPEFPAVDSDLLRIEAAEELEKLLSGDGFPDELRRPPLPAPLARTLRPYQVGGVDFLWRTTALGMGGCLADDMGLGKTLQVLTYLELLRKRRLLSPLPALLIAPASLLENWKSEAAKFTPGLRLRLLHNSALAPGELDRFEADPAGFLAESDLAVTTYAMATRLRGLHALEFPAVVIDEAQAIKNPNSGQSRAVRRLRGRRRIALSGTPVENRLTDLWSIFDFLTPGLLGTLPRFQEWIKSLEEKQEKSCAPLRRLTSPYILRRLKSDRSIIRDLPDKSEVNAYCTLTKEQALLYSRVLEAMKRDLECAGEDGKAGVVLGALTHFKQICNHPAQYTGGGDFRPEASGKFQRLAELAEPIASRQEKVLVFTQYREMCEPLHEHLAHCFGRPGLVLHGGTPVGRRAGLVEEFQREDGPPFFVLSLKAAGTGLNLTAASHVIHFDRWWNPAVENQATDRAYRIGQHRNVLVHKMICVGTIEARIDALIRDKRKLADDLLASGVESELMRLPAAELLKLARLDLNHMEETE</sequence>
<dbReference type="PROSITE" id="PS51192">
    <property type="entry name" value="HELICASE_ATP_BIND_1"/>
    <property type="match status" value="1"/>
</dbReference>
<dbReference type="SMART" id="SM00487">
    <property type="entry name" value="DEXDc"/>
    <property type="match status" value="1"/>
</dbReference>
<accession>A0A844G9D9</accession>
<dbReference type="Proteomes" id="UP000435649">
    <property type="component" value="Unassembled WGS sequence"/>
</dbReference>
<dbReference type="PANTHER" id="PTHR45629:SF7">
    <property type="entry name" value="DNA EXCISION REPAIR PROTEIN ERCC-6-RELATED"/>
    <property type="match status" value="1"/>
</dbReference>
<dbReference type="GO" id="GO:0004386">
    <property type="term" value="F:helicase activity"/>
    <property type="evidence" value="ECO:0007669"/>
    <property type="project" value="UniProtKB-KW"/>
</dbReference>
<comment type="caution">
    <text evidence="4">The sequence shown here is derived from an EMBL/GenBank/DDBJ whole genome shotgun (WGS) entry which is preliminary data.</text>
</comment>
<evidence type="ECO:0000313" key="4">
    <source>
        <dbReference type="EMBL" id="MST99495.1"/>
    </source>
</evidence>
<dbReference type="InterPro" id="IPR050496">
    <property type="entry name" value="SNF2_RAD54_helicase_repair"/>
</dbReference>
<dbReference type="GO" id="GO:0015616">
    <property type="term" value="F:DNA translocase activity"/>
    <property type="evidence" value="ECO:0007669"/>
    <property type="project" value="TreeGrafter"/>
</dbReference>
<reference evidence="4 5" key="1">
    <citation type="submission" date="2019-08" db="EMBL/GenBank/DDBJ databases">
        <title>In-depth cultivation of the pig gut microbiome towards novel bacterial diversity and tailored functional studies.</title>
        <authorList>
            <person name="Wylensek D."/>
            <person name="Hitch T.C.A."/>
            <person name="Clavel T."/>
        </authorList>
    </citation>
    <scope>NUCLEOTIDE SEQUENCE [LARGE SCALE GENOMIC DNA]</scope>
    <source>
        <strain evidence="4 5">BBE-744-WT-12</strain>
    </source>
</reference>
<dbReference type="InterPro" id="IPR014001">
    <property type="entry name" value="Helicase_ATP-bd"/>
</dbReference>
<dbReference type="Gene3D" id="3.40.50.300">
    <property type="entry name" value="P-loop containing nucleotide triphosphate hydrolases"/>
    <property type="match status" value="1"/>
</dbReference>
<dbReference type="InterPro" id="IPR000330">
    <property type="entry name" value="SNF2_N"/>
</dbReference>
<keyword evidence="4" id="KW-0547">Nucleotide-binding</keyword>
<dbReference type="InterPro" id="IPR038718">
    <property type="entry name" value="SNF2-like_sf"/>
</dbReference>
<evidence type="ECO:0000313" key="5">
    <source>
        <dbReference type="Proteomes" id="UP000435649"/>
    </source>
</evidence>
<dbReference type="InterPro" id="IPR001650">
    <property type="entry name" value="Helicase_C-like"/>
</dbReference>
<keyword evidence="1" id="KW-0378">Hydrolase</keyword>
<keyword evidence="4" id="KW-0347">Helicase</keyword>
<evidence type="ECO:0000256" key="1">
    <source>
        <dbReference type="ARBA" id="ARBA00022801"/>
    </source>
</evidence>
<dbReference type="GO" id="GO:0016787">
    <property type="term" value="F:hydrolase activity"/>
    <property type="evidence" value="ECO:0007669"/>
    <property type="project" value="UniProtKB-KW"/>
</dbReference>
<evidence type="ECO:0000259" key="3">
    <source>
        <dbReference type="PROSITE" id="PS51194"/>
    </source>
</evidence>
<proteinExistence type="predicted"/>
<dbReference type="InterPro" id="IPR049730">
    <property type="entry name" value="SNF2/RAD54-like_C"/>
</dbReference>
<dbReference type="Pfam" id="PF12419">
    <property type="entry name" value="DUF3670"/>
    <property type="match status" value="1"/>
</dbReference>
<dbReference type="Pfam" id="PF00176">
    <property type="entry name" value="SNF2-rel_dom"/>
    <property type="match status" value="1"/>
</dbReference>
<keyword evidence="5" id="KW-1185">Reference proteome</keyword>
<evidence type="ECO:0000259" key="2">
    <source>
        <dbReference type="PROSITE" id="PS51192"/>
    </source>
</evidence>
<dbReference type="Pfam" id="PF00271">
    <property type="entry name" value="Helicase_C"/>
    <property type="match status" value="1"/>
</dbReference>
<dbReference type="InterPro" id="IPR022138">
    <property type="entry name" value="DUF3670"/>
</dbReference>
<dbReference type="AlphaFoldDB" id="A0A844G9D9"/>
<dbReference type="GO" id="GO:0005524">
    <property type="term" value="F:ATP binding"/>
    <property type="evidence" value="ECO:0007669"/>
    <property type="project" value="InterPro"/>
</dbReference>
<dbReference type="PANTHER" id="PTHR45629">
    <property type="entry name" value="SNF2/RAD54 FAMILY MEMBER"/>
    <property type="match status" value="1"/>
</dbReference>
<feature type="domain" description="Helicase C-terminal" evidence="3">
    <location>
        <begin position="706"/>
        <end position="876"/>
    </location>
</feature>
<gene>
    <name evidence="4" type="ORF">FYJ85_20925</name>
</gene>
<keyword evidence="4" id="KW-0067">ATP-binding</keyword>
<dbReference type="EMBL" id="VUNS01000038">
    <property type="protein sequence ID" value="MST99495.1"/>
    <property type="molecule type" value="Genomic_DNA"/>
</dbReference>
<organism evidence="4 5">
    <name type="scientific">Victivallis lenta</name>
    <dbReference type="NCBI Taxonomy" id="2606640"/>
    <lineage>
        <taxon>Bacteria</taxon>
        <taxon>Pseudomonadati</taxon>
        <taxon>Lentisphaerota</taxon>
        <taxon>Lentisphaeria</taxon>
        <taxon>Victivallales</taxon>
        <taxon>Victivallaceae</taxon>
        <taxon>Victivallis</taxon>
    </lineage>
</organism>
<dbReference type="InterPro" id="IPR027417">
    <property type="entry name" value="P-loop_NTPase"/>
</dbReference>
<feature type="domain" description="Helicase ATP-binding" evidence="2">
    <location>
        <begin position="413"/>
        <end position="582"/>
    </location>
</feature>